<evidence type="ECO:0000313" key="5">
    <source>
        <dbReference type="Proteomes" id="UP000774570"/>
    </source>
</evidence>
<reference evidence="4 5" key="1">
    <citation type="submission" date="2021-07" db="EMBL/GenBank/DDBJ databases">
        <title>Actinomadura sp. PM05-2 isolated from lichen.</title>
        <authorList>
            <person name="Somphong A."/>
            <person name="Phongsopitanun W."/>
            <person name="Tanasupawat S."/>
            <person name="Peongsungnone V."/>
        </authorList>
    </citation>
    <scope>NUCLEOTIDE SEQUENCE [LARGE SCALE GENOMIC DNA]</scope>
    <source>
        <strain evidence="4 5">PM05-2</strain>
    </source>
</reference>
<dbReference type="InterPro" id="IPR016035">
    <property type="entry name" value="Acyl_Trfase/lysoPLipase"/>
</dbReference>
<comment type="caution">
    <text evidence="2">Lacks conserved residue(s) required for the propagation of feature annotation.</text>
</comment>
<feature type="active site" description="Nucleophile" evidence="2">
    <location>
        <position position="45"/>
    </location>
</feature>
<keyword evidence="2" id="KW-0378">Hydrolase</keyword>
<name>A0ABS7FRI6_9ACTN</name>
<protein>
    <submittedName>
        <fullName evidence="4">Patatin-like phospholipase family protein</fullName>
    </submittedName>
</protein>
<dbReference type="SUPFAM" id="SSF52151">
    <property type="entry name" value="FabD/lysophospholipase-like"/>
    <property type="match status" value="1"/>
</dbReference>
<dbReference type="PROSITE" id="PS51635">
    <property type="entry name" value="PNPLA"/>
    <property type="match status" value="1"/>
</dbReference>
<gene>
    <name evidence="4" type="ORF">K1Y72_11620</name>
</gene>
<feature type="short sequence motif" description="GXSXG" evidence="2">
    <location>
        <begin position="43"/>
        <end position="47"/>
    </location>
</feature>
<evidence type="ECO:0000259" key="3">
    <source>
        <dbReference type="PROSITE" id="PS51635"/>
    </source>
</evidence>
<organism evidence="4 5">
    <name type="scientific">Actinomadura parmotrematis</name>
    <dbReference type="NCBI Taxonomy" id="2864039"/>
    <lineage>
        <taxon>Bacteria</taxon>
        <taxon>Bacillati</taxon>
        <taxon>Actinomycetota</taxon>
        <taxon>Actinomycetes</taxon>
        <taxon>Streptosporangiales</taxon>
        <taxon>Thermomonosporaceae</taxon>
        <taxon>Actinomadura</taxon>
    </lineage>
</organism>
<keyword evidence="1 2" id="KW-0443">Lipid metabolism</keyword>
<dbReference type="InterPro" id="IPR002641">
    <property type="entry name" value="PNPLA_dom"/>
</dbReference>
<feature type="active site" description="Proton acceptor" evidence="2">
    <location>
        <position position="181"/>
    </location>
</feature>
<evidence type="ECO:0000256" key="1">
    <source>
        <dbReference type="ARBA" id="ARBA00023098"/>
    </source>
</evidence>
<comment type="caution">
    <text evidence="4">The sequence shown here is derived from an EMBL/GenBank/DDBJ whole genome shotgun (WGS) entry which is preliminary data.</text>
</comment>
<keyword evidence="5" id="KW-1185">Reference proteome</keyword>
<dbReference type="RefSeq" id="WP_220165943.1">
    <property type="nucleotide sequence ID" value="NZ_JAIBOA010000006.1"/>
</dbReference>
<dbReference type="Pfam" id="PF01734">
    <property type="entry name" value="Patatin"/>
    <property type="match status" value="1"/>
</dbReference>
<evidence type="ECO:0000256" key="2">
    <source>
        <dbReference type="PROSITE-ProRule" id="PRU01161"/>
    </source>
</evidence>
<feature type="short sequence motif" description="DGA/G" evidence="2">
    <location>
        <begin position="181"/>
        <end position="183"/>
    </location>
</feature>
<keyword evidence="2" id="KW-0442">Lipid degradation</keyword>
<feature type="domain" description="PNPLA" evidence="3">
    <location>
        <begin position="8"/>
        <end position="195"/>
    </location>
</feature>
<sequence>MDTTGTALVLGAGGPVGTAWLLGLAAGLRDGGADPDAADLIVGTSAGAIAGAAIRSGRDLAELAGVPARPSRPTSTGPTMARVFELLNDPAVDHPERLRRVGRLALAADALDPEEHVANMRALLGTDAWPAKRLLVTTVDAERGEPRVWDGGAPLSRAVAASSAAPGYARPVPIDGRPYLDGAFGGGAYPHLAAGAATVVVVEPIARMASAGSLVPDERGRAAFGDDLGDRSRWAPVFAEGRRQGRTEAAATFATWPR</sequence>
<accession>A0ABS7FRI6</accession>
<proteinExistence type="predicted"/>
<dbReference type="EMBL" id="JAIBOA010000006">
    <property type="protein sequence ID" value="MBW8483021.1"/>
    <property type="molecule type" value="Genomic_DNA"/>
</dbReference>
<dbReference type="Proteomes" id="UP000774570">
    <property type="component" value="Unassembled WGS sequence"/>
</dbReference>
<evidence type="ECO:0000313" key="4">
    <source>
        <dbReference type="EMBL" id="MBW8483021.1"/>
    </source>
</evidence>
<dbReference type="Gene3D" id="3.40.1090.10">
    <property type="entry name" value="Cytosolic phospholipase A2 catalytic domain"/>
    <property type="match status" value="1"/>
</dbReference>